<evidence type="ECO:0000256" key="3">
    <source>
        <dbReference type="ARBA" id="ARBA00022475"/>
    </source>
</evidence>
<keyword evidence="8" id="KW-0418">Kinase</keyword>
<proteinExistence type="predicted"/>
<evidence type="ECO:0000256" key="5">
    <source>
        <dbReference type="ARBA" id="ARBA00022679"/>
    </source>
</evidence>
<dbReference type="EMBL" id="CP046276">
    <property type="protein sequence ID" value="QGS51583.1"/>
    <property type="molecule type" value="Genomic_DNA"/>
</dbReference>
<feature type="active site" description="Phosphocysteine intermediate; for EIIB activity" evidence="11">
    <location>
        <position position="29"/>
    </location>
</feature>
<comment type="subcellular location">
    <subcellularLocation>
        <location evidence="1">Cell membrane</location>
        <topology evidence="1">Multi-pass membrane protein</topology>
    </subcellularLocation>
</comment>
<keyword evidence="16" id="KW-1185">Reference proteome</keyword>
<dbReference type="KEGG" id="stab:STABA_v1c02160"/>
<evidence type="ECO:0000256" key="7">
    <source>
        <dbReference type="ARBA" id="ARBA00022692"/>
    </source>
</evidence>
<dbReference type="GO" id="GO:0008982">
    <property type="term" value="F:protein-N(PI)-phosphohistidine-sugar phosphotransferase activity"/>
    <property type="evidence" value="ECO:0007669"/>
    <property type="project" value="InterPro"/>
</dbReference>
<dbReference type="RefSeq" id="WP_156005701.1">
    <property type="nucleotide sequence ID" value="NZ_CP046276.1"/>
</dbReference>
<protein>
    <submittedName>
        <fullName evidence="15">PTS system, sucrose-specific IIB component</fullName>
    </submittedName>
</protein>
<dbReference type="Proteomes" id="UP000424468">
    <property type="component" value="Chromosome"/>
</dbReference>
<dbReference type="Gene3D" id="3.30.1360.60">
    <property type="entry name" value="Glucose permease domain IIB"/>
    <property type="match status" value="1"/>
</dbReference>
<evidence type="ECO:0000259" key="13">
    <source>
        <dbReference type="PROSITE" id="PS51098"/>
    </source>
</evidence>
<dbReference type="InterPro" id="IPR050558">
    <property type="entry name" value="PTS_Sugar-Specific_Components"/>
</dbReference>
<name>A0A6I6CHQ6_9MOLU</name>
<evidence type="ECO:0000256" key="6">
    <source>
        <dbReference type="ARBA" id="ARBA00022683"/>
    </source>
</evidence>
<evidence type="ECO:0000313" key="16">
    <source>
        <dbReference type="Proteomes" id="UP000424468"/>
    </source>
</evidence>
<evidence type="ECO:0000256" key="8">
    <source>
        <dbReference type="ARBA" id="ARBA00022777"/>
    </source>
</evidence>
<keyword evidence="9 12" id="KW-1133">Transmembrane helix</keyword>
<dbReference type="GO" id="GO:0015771">
    <property type="term" value="P:trehalose transport"/>
    <property type="evidence" value="ECO:0007669"/>
    <property type="project" value="TreeGrafter"/>
</dbReference>
<dbReference type="Pfam" id="PF00367">
    <property type="entry name" value="PTS_EIIB"/>
    <property type="match status" value="1"/>
</dbReference>
<dbReference type="GO" id="GO:0009401">
    <property type="term" value="P:phosphoenolpyruvate-dependent sugar phosphotransferase system"/>
    <property type="evidence" value="ECO:0007669"/>
    <property type="project" value="UniProtKB-KW"/>
</dbReference>
<gene>
    <name evidence="15" type="ORF">STABA_v1c02160</name>
</gene>
<dbReference type="InterPro" id="IPR003352">
    <property type="entry name" value="PTS_EIIC"/>
</dbReference>
<sequence>MAKINYKQEAKTFLDHVGGWENIESFLHCYTRMRYNVIDKNKVNVDEIQKSKIVKGVNWSGNQVQIILGAGVVDKIDEETSKIKLTASSFEMKANVKAKNNKNIVKRAMSTLGDIFLPIIPALVAAGMLMGLSALLVQTKAISQNTRAYDIFSILTDTAFSFLAVLVCWSTVKRFGGSPVIGIVIGIMLVNPILPSKSAINLYEKYKEFIDSGHTDSDWEEIVHKSVPAAVEAWKIGFLKITGYQGSVLPPLVLGIGAAFLEKGLRKIVPNFLNMIITPFVTIAVIFLAGLLLLGPLLQYVEEGILIASTWFLKIKFGFGTAILSGIVQAIVITGCHQLLQGLEIQMVIQGSIDGSGSMMNAVWTASIASQAGAGIAVALKEQNRSKMKVLMSSVAPALFGITEPVIFGVNLPKTKPFLCGLAGGFIAGLFAGALNVSCSGMGVTVIPGLLLYSGNVRNLLLIICVNAIAIGAALGLTLLVYRDRITLRGVVLKSIAKEEKVEKENKKEFSIFFLNKKDEVKEVNSFLNKYKKAVVAEGNIQYSMNNAKHPEKYEEKLAKAKVVADEYREKYDKEYKVKSQTIIDEAVKTLKLESRELLPKLEKEFVFNG</sequence>
<dbReference type="OrthoDB" id="400707at2"/>
<dbReference type="AlphaFoldDB" id="A0A6I6CHQ6"/>
<organism evidence="15 16">
    <name type="scientific">Spiroplasma tabanidicola</name>
    <dbReference type="NCBI Taxonomy" id="324079"/>
    <lineage>
        <taxon>Bacteria</taxon>
        <taxon>Bacillati</taxon>
        <taxon>Mycoplasmatota</taxon>
        <taxon>Mollicutes</taxon>
        <taxon>Entomoplasmatales</taxon>
        <taxon>Spiroplasmataceae</taxon>
        <taxon>Spiroplasma</taxon>
    </lineage>
</organism>
<keyword evidence="2" id="KW-0813">Transport</keyword>
<keyword evidence="10 12" id="KW-0472">Membrane</keyword>
<dbReference type="InterPro" id="IPR001996">
    <property type="entry name" value="PTS_IIB_1"/>
</dbReference>
<feature type="transmembrane region" description="Helical" evidence="12">
    <location>
        <begin position="149"/>
        <end position="172"/>
    </location>
</feature>
<reference evidence="15 16" key="1">
    <citation type="submission" date="2019-11" db="EMBL/GenBank/DDBJ databases">
        <title>Complete genome sequence of Spiroplasma tabanidicola TAUS-1 (DSM 22603).</title>
        <authorList>
            <person name="Huang C.-T."/>
            <person name="Lin Y.-C."/>
            <person name="Kuo C.-H."/>
        </authorList>
    </citation>
    <scope>NUCLEOTIDE SEQUENCE [LARGE SCALE GENOMIC DNA]</scope>
    <source>
        <strain evidence="15 16">TAUS-1</strain>
    </source>
</reference>
<evidence type="ECO:0000256" key="1">
    <source>
        <dbReference type="ARBA" id="ARBA00004651"/>
    </source>
</evidence>
<evidence type="ECO:0000256" key="9">
    <source>
        <dbReference type="ARBA" id="ARBA00022989"/>
    </source>
</evidence>
<dbReference type="PANTHER" id="PTHR30175">
    <property type="entry name" value="PHOSPHOTRANSFERASE SYSTEM TRANSPORT PROTEIN"/>
    <property type="match status" value="1"/>
</dbReference>
<feature type="transmembrane region" description="Helical" evidence="12">
    <location>
        <begin position="178"/>
        <end position="195"/>
    </location>
</feature>
<feature type="transmembrane region" description="Helical" evidence="12">
    <location>
        <begin position="272"/>
        <end position="297"/>
    </location>
</feature>
<feature type="domain" description="PTS EIIB type-1" evidence="13">
    <location>
        <begin position="7"/>
        <end position="90"/>
    </location>
</feature>
<accession>A0A6I6CHQ6</accession>
<dbReference type="InterPro" id="IPR018113">
    <property type="entry name" value="PTrfase_EIIB_Cys"/>
</dbReference>
<dbReference type="InterPro" id="IPR013013">
    <property type="entry name" value="PTS_EIIC_1"/>
</dbReference>
<feature type="transmembrane region" description="Helical" evidence="12">
    <location>
        <begin position="115"/>
        <end position="137"/>
    </location>
</feature>
<evidence type="ECO:0000256" key="2">
    <source>
        <dbReference type="ARBA" id="ARBA00022448"/>
    </source>
</evidence>
<evidence type="ECO:0000256" key="4">
    <source>
        <dbReference type="ARBA" id="ARBA00022597"/>
    </source>
</evidence>
<evidence type="ECO:0000259" key="14">
    <source>
        <dbReference type="PROSITE" id="PS51103"/>
    </source>
</evidence>
<evidence type="ECO:0000256" key="12">
    <source>
        <dbReference type="SAM" id="Phobius"/>
    </source>
</evidence>
<dbReference type="PROSITE" id="PS51103">
    <property type="entry name" value="PTS_EIIC_TYPE_1"/>
    <property type="match status" value="1"/>
</dbReference>
<dbReference type="CDD" id="cd00212">
    <property type="entry name" value="PTS_IIB_glc"/>
    <property type="match status" value="1"/>
</dbReference>
<keyword evidence="7 12" id="KW-0812">Transmembrane</keyword>
<dbReference type="GO" id="GO:0090589">
    <property type="term" value="F:protein-phosphocysteine-trehalose phosphotransferase system transporter activity"/>
    <property type="evidence" value="ECO:0007669"/>
    <property type="project" value="TreeGrafter"/>
</dbReference>
<feature type="transmembrane region" description="Helical" evidence="12">
    <location>
        <begin position="317"/>
        <end position="340"/>
    </location>
</feature>
<dbReference type="GO" id="GO:0016301">
    <property type="term" value="F:kinase activity"/>
    <property type="evidence" value="ECO:0007669"/>
    <property type="project" value="UniProtKB-KW"/>
</dbReference>
<dbReference type="SUPFAM" id="SSF55604">
    <property type="entry name" value="Glucose permease domain IIB"/>
    <property type="match status" value="1"/>
</dbReference>
<dbReference type="PANTHER" id="PTHR30175:SF7">
    <property type="entry name" value="NEGATIVE REGULATOR OF SACY ACTIVITY"/>
    <property type="match status" value="1"/>
</dbReference>
<dbReference type="PROSITE" id="PS51098">
    <property type="entry name" value="PTS_EIIB_TYPE_1"/>
    <property type="match status" value="1"/>
</dbReference>
<evidence type="ECO:0000313" key="15">
    <source>
        <dbReference type="EMBL" id="QGS51583.1"/>
    </source>
</evidence>
<keyword evidence="5" id="KW-0808">Transferase</keyword>
<evidence type="ECO:0000256" key="11">
    <source>
        <dbReference type="PROSITE-ProRule" id="PRU00421"/>
    </source>
</evidence>
<dbReference type="Pfam" id="PF02378">
    <property type="entry name" value="PTS_EIIC"/>
    <property type="match status" value="1"/>
</dbReference>
<evidence type="ECO:0000256" key="10">
    <source>
        <dbReference type="ARBA" id="ARBA00023136"/>
    </source>
</evidence>
<feature type="domain" description="PTS EIIC type-1" evidence="14">
    <location>
        <begin position="110"/>
        <end position="499"/>
    </location>
</feature>
<feature type="transmembrane region" description="Helical" evidence="12">
    <location>
        <begin position="422"/>
        <end position="453"/>
    </location>
</feature>
<dbReference type="InterPro" id="IPR036878">
    <property type="entry name" value="Glu_permease_IIB"/>
</dbReference>
<feature type="transmembrane region" description="Helical" evidence="12">
    <location>
        <begin position="460"/>
        <end position="482"/>
    </location>
</feature>
<keyword evidence="6" id="KW-0598">Phosphotransferase system</keyword>
<keyword evidence="3" id="KW-1003">Cell membrane</keyword>
<keyword evidence="4" id="KW-0762">Sugar transport</keyword>
<dbReference type="GO" id="GO:0005886">
    <property type="term" value="C:plasma membrane"/>
    <property type="evidence" value="ECO:0007669"/>
    <property type="project" value="UniProtKB-SubCell"/>
</dbReference>
<feature type="transmembrane region" description="Helical" evidence="12">
    <location>
        <begin position="390"/>
        <end position="410"/>
    </location>
</feature>